<accession>A0A8T0EHX1</accession>
<dbReference type="EMBL" id="JABXBU010002227">
    <property type="protein sequence ID" value="KAF8773084.1"/>
    <property type="molecule type" value="Genomic_DNA"/>
</dbReference>
<evidence type="ECO:0000313" key="2">
    <source>
        <dbReference type="Proteomes" id="UP000807504"/>
    </source>
</evidence>
<gene>
    <name evidence="1" type="ORF">HNY73_015778</name>
</gene>
<organism evidence="1 2">
    <name type="scientific">Argiope bruennichi</name>
    <name type="common">Wasp spider</name>
    <name type="synonym">Aranea bruennichi</name>
    <dbReference type="NCBI Taxonomy" id="94029"/>
    <lineage>
        <taxon>Eukaryota</taxon>
        <taxon>Metazoa</taxon>
        <taxon>Ecdysozoa</taxon>
        <taxon>Arthropoda</taxon>
        <taxon>Chelicerata</taxon>
        <taxon>Arachnida</taxon>
        <taxon>Araneae</taxon>
        <taxon>Araneomorphae</taxon>
        <taxon>Entelegynae</taxon>
        <taxon>Araneoidea</taxon>
        <taxon>Araneidae</taxon>
        <taxon>Argiope</taxon>
    </lineage>
</organism>
<name>A0A8T0EHX1_ARGBR</name>
<dbReference type="AlphaFoldDB" id="A0A8T0EHX1"/>
<reference evidence="1" key="1">
    <citation type="journal article" date="2020" name="bioRxiv">
        <title>Chromosome-level reference genome of the European wasp spider Argiope bruennichi: a resource for studies on range expansion and evolutionary adaptation.</title>
        <authorList>
            <person name="Sheffer M.M."/>
            <person name="Hoppe A."/>
            <person name="Krehenwinkel H."/>
            <person name="Uhl G."/>
            <person name="Kuss A.W."/>
            <person name="Jensen L."/>
            <person name="Jensen C."/>
            <person name="Gillespie R.G."/>
            <person name="Hoff K.J."/>
            <person name="Prost S."/>
        </authorList>
    </citation>
    <scope>NUCLEOTIDE SEQUENCE</scope>
</reference>
<reference evidence="1" key="2">
    <citation type="submission" date="2020-06" db="EMBL/GenBank/DDBJ databases">
        <authorList>
            <person name="Sheffer M."/>
        </authorList>
    </citation>
    <scope>NUCLEOTIDE SEQUENCE</scope>
</reference>
<evidence type="ECO:0000313" key="1">
    <source>
        <dbReference type="EMBL" id="KAF8773084.1"/>
    </source>
</evidence>
<comment type="caution">
    <text evidence="1">The sequence shown here is derived from an EMBL/GenBank/DDBJ whole genome shotgun (WGS) entry which is preliminary data.</text>
</comment>
<keyword evidence="2" id="KW-1185">Reference proteome</keyword>
<sequence>MTTRIFNEFRLNAKLRKCCDQATIHLFSWRTTGCQNEEFGLIAFAVRILVRNNMKMVVSCRSHLRRSSLLNRPKTVRLDLYPILKLYDGFLRTSENSGMVLIRRWDNVCVEIPFPPWQDVWPLASNLIFRLTMVRVSNQWSS</sequence>
<dbReference type="Proteomes" id="UP000807504">
    <property type="component" value="Unassembled WGS sequence"/>
</dbReference>
<protein>
    <submittedName>
        <fullName evidence="1">Uncharacterized protein</fullName>
    </submittedName>
</protein>
<proteinExistence type="predicted"/>